<dbReference type="Pfam" id="PF06155">
    <property type="entry name" value="GBBH-like_N"/>
    <property type="match status" value="1"/>
</dbReference>
<dbReference type="CDD" id="cd00250">
    <property type="entry name" value="CAS_like"/>
    <property type="match status" value="1"/>
</dbReference>
<evidence type="ECO:0000259" key="8">
    <source>
        <dbReference type="Pfam" id="PF06155"/>
    </source>
</evidence>
<evidence type="ECO:0000256" key="4">
    <source>
        <dbReference type="ARBA" id="ARBA00022964"/>
    </source>
</evidence>
<keyword evidence="6" id="KW-0408">Iron</keyword>
<dbReference type="SUPFAM" id="SSF51197">
    <property type="entry name" value="Clavaminate synthase-like"/>
    <property type="match status" value="1"/>
</dbReference>
<keyword evidence="4" id="KW-0223">Dioxygenase</keyword>
<dbReference type="GO" id="GO:0005739">
    <property type="term" value="C:mitochondrion"/>
    <property type="evidence" value="ECO:0007669"/>
    <property type="project" value="TreeGrafter"/>
</dbReference>
<dbReference type="Proteomes" id="UP000077266">
    <property type="component" value="Unassembled WGS sequence"/>
</dbReference>
<accession>A0A165JYL6</accession>
<evidence type="ECO:0000256" key="5">
    <source>
        <dbReference type="ARBA" id="ARBA00023002"/>
    </source>
</evidence>
<evidence type="ECO:0000256" key="1">
    <source>
        <dbReference type="ARBA" id="ARBA00001954"/>
    </source>
</evidence>
<dbReference type="InterPro" id="IPR038492">
    <property type="entry name" value="GBBH-like_N_sf"/>
</dbReference>
<comment type="cofactor">
    <cofactor evidence="1">
        <name>Fe(2+)</name>
        <dbReference type="ChEBI" id="CHEBI:29033"/>
    </cofactor>
</comment>
<organism evidence="9 10">
    <name type="scientific">Exidia glandulosa HHB12029</name>
    <dbReference type="NCBI Taxonomy" id="1314781"/>
    <lineage>
        <taxon>Eukaryota</taxon>
        <taxon>Fungi</taxon>
        <taxon>Dikarya</taxon>
        <taxon>Basidiomycota</taxon>
        <taxon>Agaricomycotina</taxon>
        <taxon>Agaricomycetes</taxon>
        <taxon>Auriculariales</taxon>
        <taxon>Exidiaceae</taxon>
        <taxon>Exidia</taxon>
    </lineage>
</organism>
<dbReference type="InterPro" id="IPR042098">
    <property type="entry name" value="TauD-like_sf"/>
</dbReference>
<feature type="domain" description="Gamma-butyrobetaine hydroxylase-like N-terminal" evidence="8">
    <location>
        <begin position="38"/>
        <end position="103"/>
    </location>
</feature>
<dbReference type="GO" id="GO:0045329">
    <property type="term" value="P:carnitine biosynthetic process"/>
    <property type="evidence" value="ECO:0007669"/>
    <property type="project" value="TreeGrafter"/>
</dbReference>
<dbReference type="AlphaFoldDB" id="A0A165JYL6"/>
<evidence type="ECO:0000259" key="7">
    <source>
        <dbReference type="Pfam" id="PF02668"/>
    </source>
</evidence>
<name>A0A165JYL6_EXIGL</name>
<dbReference type="InterPro" id="IPR003819">
    <property type="entry name" value="TauD/TfdA-like"/>
</dbReference>
<reference evidence="9 10" key="1">
    <citation type="journal article" date="2016" name="Mol. Biol. Evol.">
        <title>Comparative Genomics of Early-Diverging Mushroom-Forming Fungi Provides Insights into the Origins of Lignocellulose Decay Capabilities.</title>
        <authorList>
            <person name="Nagy L.G."/>
            <person name="Riley R."/>
            <person name="Tritt A."/>
            <person name="Adam C."/>
            <person name="Daum C."/>
            <person name="Floudas D."/>
            <person name="Sun H."/>
            <person name="Yadav J.S."/>
            <person name="Pangilinan J."/>
            <person name="Larsson K.H."/>
            <person name="Matsuura K."/>
            <person name="Barry K."/>
            <person name="Labutti K."/>
            <person name="Kuo R."/>
            <person name="Ohm R.A."/>
            <person name="Bhattacharya S.S."/>
            <person name="Shirouzu T."/>
            <person name="Yoshinaga Y."/>
            <person name="Martin F.M."/>
            <person name="Grigoriev I.V."/>
            <person name="Hibbett D.S."/>
        </authorList>
    </citation>
    <scope>NUCLEOTIDE SEQUENCE [LARGE SCALE GENOMIC DNA]</scope>
    <source>
        <strain evidence="9 10">HHB12029</strain>
    </source>
</reference>
<evidence type="ECO:0000256" key="6">
    <source>
        <dbReference type="ARBA" id="ARBA00023004"/>
    </source>
</evidence>
<keyword evidence="3" id="KW-0479">Metal-binding</keyword>
<dbReference type="Pfam" id="PF02668">
    <property type="entry name" value="TauD"/>
    <property type="match status" value="1"/>
</dbReference>
<gene>
    <name evidence="9" type="ORF">EXIGLDRAFT_766101</name>
</gene>
<dbReference type="InterPro" id="IPR010376">
    <property type="entry name" value="GBBH-like_N"/>
</dbReference>
<evidence type="ECO:0000313" key="9">
    <source>
        <dbReference type="EMBL" id="KZV95532.1"/>
    </source>
</evidence>
<dbReference type="InterPro" id="IPR050411">
    <property type="entry name" value="AlphaKG_dependent_hydroxylases"/>
</dbReference>
<evidence type="ECO:0000256" key="2">
    <source>
        <dbReference type="ARBA" id="ARBA00008654"/>
    </source>
</evidence>
<evidence type="ECO:0000256" key="3">
    <source>
        <dbReference type="ARBA" id="ARBA00022723"/>
    </source>
</evidence>
<keyword evidence="10" id="KW-1185">Reference proteome</keyword>
<evidence type="ECO:0000313" key="10">
    <source>
        <dbReference type="Proteomes" id="UP000077266"/>
    </source>
</evidence>
<keyword evidence="5" id="KW-0560">Oxidoreductase</keyword>
<dbReference type="Gene3D" id="3.30.2020.30">
    <property type="match status" value="1"/>
</dbReference>
<proteinExistence type="inferred from homology"/>
<feature type="domain" description="TauD/TfdA-like" evidence="7">
    <location>
        <begin position="145"/>
        <end position="387"/>
    </location>
</feature>
<comment type="similarity">
    <text evidence="2">Belongs to the gamma-BBH/TMLD family.</text>
</comment>
<dbReference type="Gene3D" id="3.60.130.10">
    <property type="entry name" value="Clavaminate synthase-like"/>
    <property type="match status" value="1"/>
</dbReference>
<dbReference type="GO" id="GO:0046872">
    <property type="term" value="F:metal ion binding"/>
    <property type="evidence" value="ECO:0007669"/>
    <property type="project" value="UniProtKB-KW"/>
</dbReference>
<dbReference type="EMBL" id="KV425955">
    <property type="protein sequence ID" value="KZV95532.1"/>
    <property type="molecule type" value="Genomic_DNA"/>
</dbReference>
<dbReference type="GO" id="GO:0016706">
    <property type="term" value="F:2-oxoglutarate-dependent dioxygenase activity"/>
    <property type="evidence" value="ECO:0007669"/>
    <property type="project" value="UniProtKB-ARBA"/>
</dbReference>
<dbReference type="PANTHER" id="PTHR10696:SF25">
    <property type="entry name" value="OXIDOREDUCTASE AIM17-RELATED"/>
    <property type="match status" value="1"/>
</dbReference>
<dbReference type="OrthoDB" id="406634at2759"/>
<dbReference type="InParanoid" id="A0A165JYL6"/>
<dbReference type="STRING" id="1314781.A0A165JYL6"/>
<sequence length="404" mass="45696">MILRAALPHVSRRIATRWLSSTATLSSPKGLTIASLGSFPFRWLRDACPCPECVHPSTRQKLHASSDIPRDIQPVGPAQFVDDTLTLRWPGHRKDSVYGRKYLLAYSTPPGTRDMHGDRRLTAKPWTADELAKEPALYIGYEALKSDDRTRLKAYEHLARTGLLFVTDVPHTITSDEECELRNLASIFGEIRETFYGRTWDVIAKRGSTNIAYTSLFLGLHMDLQYFAHPPRFQLLHCLRNRVVGGTSLFLDALSAAERLRKTNPSAFATLTTVPVPFHYRNAGHHLHHSHPTIELDKFTGEIAHINYAPPFQAPFPSETPDALYDALGAFVKVLEEEGRTFQYLLREGDVAVFDNRRVLHAREAFEDPAETSVEEGQPSRWLKGCYLEADALLDRARVLRKKI</sequence>
<dbReference type="PANTHER" id="PTHR10696">
    <property type="entry name" value="GAMMA-BUTYROBETAINE HYDROXYLASE-RELATED"/>
    <property type="match status" value="1"/>
</dbReference>
<protein>
    <submittedName>
        <fullName evidence="9">Gamma-butyrobetaine hydroxylase</fullName>
    </submittedName>
</protein>